<dbReference type="EMBL" id="JBBPBK010000008">
    <property type="protein sequence ID" value="KAK9280315.1"/>
    <property type="molecule type" value="Genomic_DNA"/>
</dbReference>
<organism evidence="1 2">
    <name type="scientific">Liquidambar formosana</name>
    <name type="common">Formosan gum</name>
    <dbReference type="NCBI Taxonomy" id="63359"/>
    <lineage>
        <taxon>Eukaryota</taxon>
        <taxon>Viridiplantae</taxon>
        <taxon>Streptophyta</taxon>
        <taxon>Embryophyta</taxon>
        <taxon>Tracheophyta</taxon>
        <taxon>Spermatophyta</taxon>
        <taxon>Magnoliopsida</taxon>
        <taxon>eudicotyledons</taxon>
        <taxon>Gunneridae</taxon>
        <taxon>Pentapetalae</taxon>
        <taxon>Saxifragales</taxon>
        <taxon>Altingiaceae</taxon>
        <taxon>Liquidambar</taxon>
    </lineage>
</organism>
<name>A0AAP0WZ86_LIQFO</name>
<evidence type="ECO:0000313" key="1">
    <source>
        <dbReference type="EMBL" id="KAK9280315.1"/>
    </source>
</evidence>
<reference evidence="1 2" key="1">
    <citation type="journal article" date="2024" name="Plant J.">
        <title>Genome sequences and population genomics reveal climatic adaptation and genomic divergence between two closely related sweetgum species.</title>
        <authorList>
            <person name="Xu W.Q."/>
            <person name="Ren C.Q."/>
            <person name="Zhang X.Y."/>
            <person name="Comes H.P."/>
            <person name="Liu X.H."/>
            <person name="Li Y.G."/>
            <person name="Kettle C.J."/>
            <person name="Jalonen R."/>
            <person name="Gaisberger H."/>
            <person name="Ma Y.Z."/>
            <person name="Qiu Y.X."/>
        </authorList>
    </citation>
    <scope>NUCLEOTIDE SEQUENCE [LARGE SCALE GENOMIC DNA]</scope>
    <source>
        <strain evidence="1">Hangzhou</strain>
    </source>
</reference>
<accession>A0AAP0WZ86</accession>
<dbReference type="InterPro" id="IPR016024">
    <property type="entry name" value="ARM-type_fold"/>
</dbReference>
<gene>
    <name evidence="1" type="ORF">L1049_014003</name>
</gene>
<dbReference type="PANTHER" id="PTHR35834:SF3">
    <property type="entry name" value="ARM REPEAT SUPERFAMILY PROTEIN"/>
    <property type="match status" value="1"/>
</dbReference>
<evidence type="ECO:0000313" key="2">
    <source>
        <dbReference type="Proteomes" id="UP001415857"/>
    </source>
</evidence>
<dbReference type="Gene3D" id="1.25.10.10">
    <property type="entry name" value="Leucine-rich Repeat Variant"/>
    <property type="match status" value="1"/>
</dbReference>
<dbReference type="Proteomes" id="UP001415857">
    <property type="component" value="Unassembled WGS sequence"/>
</dbReference>
<comment type="caution">
    <text evidence="1">The sequence shown here is derived from an EMBL/GenBank/DDBJ whole genome shotgun (WGS) entry which is preliminary data.</text>
</comment>
<dbReference type="SUPFAM" id="SSF48371">
    <property type="entry name" value="ARM repeat"/>
    <property type="match status" value="1"/>
</dbReference>
<sequence>MDEARNQDNQHALRVLEVLKKASKDLQNKPIFTRSDSETAIKALIELDTEALRVLSTDPTLFNLSTLLCNLNTLVENLEKSQGYGLQSLLRRQLTNYKITQVAKSIETEIQAWIDRDQVKKLVETLEESVDEDEKVKALVDFETRVSQGFNRDLQDLILKAKIFSMLEFILCDSTCSKPIRERSGLVIAALVRFNKDVFVGLVLMGRTIRALISMASARSLQVLSSLIKLIKSPLVDEIESNGEIPKIMSLLMGSEDLSIQVMAMECVLEIGYFERKEAVEAMLEEGLIEKLVELQRSEHGGDLAEMEQFDENGNGGTHVETESKMEMEMEMESEERKITGNHPFASCVARFAIQLEVGEGLGQGERRAFKLEILRRLREASVSDAEAATIVAEGPLVYVVIVDRALSRFEF</sequence>
<proteinExistence type="predicted"/>
<dbReference type="InterPro" id="IPR011989">
    <property type="entry name" value="ARM-like"/>
</dbReference>
<dbReference type="AlphaFoldDB" id="A0AAP0WZ86"/>
<dbReference type="PANTHER" id="PTHR35834">
    <property type="entry name" value="ARMADILLO-TYPE FOLD PROTEIN-RELATED"/>
    <property type="match status" value="1"/>
</dbReference>
<keyword evidence="2" id="KW-1185">Reference proteome</keyword>
<protein>
    <submittedName>
        <fullName evidence="1">Uncharacterized protein</fullName>
    </submittedName>
</protein>